<dbReference type="GO" id="GO:0046872">
    <property type="term" value="F:metal ion binding"/>
    <property type="evidence" value="ECO:0007669"/>
    <property type="project" value="UniProtKB-KW"/>
</dbReference>
<evidence type="ECO:0000313" key="8">
    <source>
        <dbReference type="EMBL" id="EKC61474.1"/>
    </source>
</evidence>
<dbReference type="GO" id="GO:0005829">
    <property type="term" value="C:cytosol"/>
    <property type="evidence" value="ECO:0007669"/>
    <property type="project" value="TreeGrafter"/>
</dbReference>
<evidence type="ECO:0000256" key="6">
    <source>
        <dbReference type="ARBA" id="ARBA00022842"/>
    </source>
</evidence>
<accession>K1T1B6</accession>
<dbReference type="PROSITE" id="PS00801">
    <property type="entry name" value="TRANSKETOLASE_1"/>
    <property type="match status" value="1"/>
</dbReference>
<comment type="cofactor">
    <cofactor evidence="2">
        <name>thiamine diphosphate</name>
        <dbReference type="ChEBI" id="CHEBI:58937"/>
    </cofactor>
</comment>
<dbReference type="EMBL" id="AJWY01008345">
    <property type="protein sequence ID" value="EKC61474.1"/>
    <property type="molecule type" value="Genomic_DNA"/>
</dbReference>
<keyword evidence="5" id="KW-0479">Metal-binding</keyword>
<sequence>MKYLDKIKSPADVKNLNEDDLPLLAQEIREVLVDTVSQNGGHLASNLGVVELTIALHRVFDSPKDKIIWDVGHQA</sequence>
<dbReference type="Pfam" id="PF13292">
    <property type="entry name" value="DXP_synthase_N"/>
    <property type="match status" value="1"/>
</dbReference>
<evidence type="ECO:0000256" key="4">
    <source>
        <dbReference type="ARBA" id="ARBA00022679"/>
    </source>
</evidence>
<dbReference type="GO" id="GO:0008661">
    <property type="term" value="F:1-deoxy-D-xylulose-5-phosphate synthase activity"/>
    <property type="evidence" value="ECO:0007669"/>
    <property type="project" value="InterPro"/>
</dbReference>
<name>K1T1B6_9ZZZZ</name>
<keyword evidence="6" id="KW-0460">Magnesium</keyword>
<dbReference type="GO" id="GO:0019288">
    <property type="term" value="P:isopentenyl diphosphate biosynthetic process, methylerythritol 4-phosphate pathway"/>
    <property type="evidence" value="ECO:0007669"/>
    <property type="project" value="TreeGrafter"/>
</dbReference>
<evidence type="ECO:0000256" key="2">
    <source>
        <dbReference type="ARBA" id="ARBA00001964"/>
    </source>
</evidence>
<gene>
    <name evidence="8" type="ORF">LEA_12339</name>
</gene>
<dbReference type="InterPro" id="IPR029061">
    <property type="entry name" value="THDP-binding"/>
</dbReference>
<dbReference type="PANTHER" id="PTHR43322:SF5">
    <property type="entry name" value="1-DEOXY-D-XYLULOSE-5-PHOSPHATE SYNTHASE, CHLOROPLASTIC"/>
    <property type="match status" value="1"/>
</dbReference>
<dbReference type="InterPro" id="IPR005477">
    <property type="entry name" value="Dxylulose-5-P_synthase"/>
</dbReference>
<keyword evidence="7" id="KW-0786">Thiamine pyrophosphate</keyword>
<comment type="subunit">
    <text evidence="3">Homodimer.</text>
</comment>
<keyword evidence="4" id="KW-0808">Transferase</keyword>
<evidence type="ECO:0000256" key="1">
    <source>
        <dbReference type="ARBA" id="ARBA00001946"/>
    </source>
</evidence>
<protein>
    <submittedName>
        <fullName evidence="8">Deoxyxylulose-5-phosphate synthase</fullName>
    </submittedName>
</protein>
<dbReference type="SUPFAM" id="SSF52518">
    <property type="entry name" value="Thiamin diphosphate-binding fold (THDP-binding)"/>
    <property type="match status" value="1"/>
</dbReference>
<organism evidence="8">
    <name type="scientific">human gut metagenome</name>
    <dbReference type="NCBI Taxonomy" id="408170"/>
    <lineage>
        <taxon>unclassified sequences</taxon>
        <taxon>metagenomes</taxon>
        <taxon>organismal metagenomes</taxon>
    </lineage>
</organism>
<dbReference type="InterPro" id="IPR049557">
    <property type="entry name" value="Transketolase_CS"/>
</dbReference>
<dbReference type="GO" id="GO:0016114">
    <property type="term" value="P:terpenoid biosynthetic process"/>
    <property type="evidence" value="ECO:0007669"/>
    <property type="project" value="InterPro"/>
</dbReference>
<evidence type="ECO:0000256" key="7">
    <source>
        <dbReference type="ARBA" id="ARBA00023052"/>
    </source>
</evidence>
<dbReference type="AlphaFoldDB" id="K1T1B6"/>
<proteinExistence type="predicted"/>
<comment type="cofactor">
    <cofactor evidence="1">
        <name>Mg(2+)</name>
        <dbReference type="ChEBI" id="CHEBI:18420"/>
    </cofactor>
</comment>
<dbReference type="PANTHER" id="PTHR43322">
    <property type="entry name" value="1-D-DEOXYXYLULOSE 5-PHOSPHATE SYNTHASE-RELATED"/>
    <property type="match status" value="1"/>
</dbReference>
<reference evidence="8" key="1">
    <citation type="journal article" date="2013" name="Environ. Microbiol.">
        <title>Microbiota from the distal guts of lean and obese adolescents exhibit partial functional redundancy besides clear differences in community structure.</title>
        <authorList>
            <person name="Ferrer M."/>
            <person name="Ruiz A."/>
            <person name="Lanza F."/>
            <person name="Haange S.B."/>
            <person name="Oberbach A."/>
            <person name="Till H."/>
            <person name="Bargiela R."/>
            <person name="Campoy C."/>
            <person name="Segura M.T."/>
            <person name="Richter M."/>
            <person name="von Bergen M."/>
            <person name="Seifert J."/>
            <person name="Suarez A."/>
        </authorList>
    </citation>
    <scope>NUCLEOTIDE SEQUENCE</scope>
</reference>
<dbReference type="Gene3D" id="3.40.50.970">
    <property type="match status" value="1"/>
</dbReference>
<comment type="caution">
    <text evidence="8">The sequence shown here is derived from an EMBL/GenBank/DDBJ whole genome shotgun (WGS) entry which is preliminary data.</text>
</comment>
<feature type="non-terminal residue" evidence="8">
    <location>
        <position position="75"/>
    </location>
</feature>
<evidence type="ECO:0000256" key="5">
    <source>
        <dbReference type="ARBA" id="ARBA00022723"/>
    </source>
</evidence>
<evidence type="ECO:0000256" key="3">
    <source>
        <dbReference type="ARBA" id="ARBA00011738"/>
    </source>
</evidence>